<evidence type="ECO:0000313" key="4">
    <source>
        <dbReference type="Proteomes" id="UP000499080"/>
    </source>
</evidence>
<sequence length="332" mass="37314">MVKLHDLTDIEKGMIIGYNARGGSISETAAFVKCSRSAVVNVYSNWKKQEGAQSRLANCGTPRAISDRGELHLRRLVKRDRRSTVDTLTAQMNQQCTKKLSRATAQRTLLCIGLRSRRLISAPMLKSVHRKKRRAFALQHKHWTLEQWEKVAFSVESRFLLHWNHGRWLIRLETLENKLPGNIVGCQQGGGGSVMVWVMFSLHALGPLIPVEGTLNSCVYLSIVADQVHPYMATVYPANDGVFQQDNVTCMCPKLSVHGPRSMMKSSSYYPGLQIPQILTLEKICRYISIDTSDRKTLHLGIFTSYVMLCCSHGHRCLSPSSKHALSPRPDA</sequence>
<evidence type="ECO:0000313" key="3">
    <source>
        <dbReference type="EMBL" id="GBN98926.1"/>
    </source>
</evidence>
<dbReference type="Pfam" id="PF01498">
    <property type="entry name" value="HTH_Tnp_Tc3_2"/>
    <property type="match status" value="1"/>
</dbReference>
<keyword evidence="4" id="KW-1185">Reference proteome</keyword>
<dbReference type="GO" id="GO:0005634">
    <property type="term" value="C:nucleus"/>
    <property type="evidence" value="ECO:0007669"/>
    <property type="project" value="UniProtKB-SubCell"/>
</dbReference>
<accession>A0A4Y2THK0</accession>
<proteinExistence type="predicted"/>
<dbReference type="InterPro" id="IPR009057">
    <property type="entry name" value="Homeodomain-like_sf"/>
</dbReference>
<dbReference type="GO" id="GO:0006313">
    <property type="term" value="P:DNA transposition"/>
    <property type="evidence" value="ECO:0007669"/>
    <property type="project" value="InterPro"/>
</dbReference>
<dbReference type="EMBL" id="BGPR01028013">
    <property type="protein sequence ID" value="GBN98926.1"/>
    <property type="molecule type" value="Genomic_DNA"/>
</dbReference>
<dbReference type="SUPFAM" id="SSF46689">
    <property type="entry name" value="Homeodomain-like"/>
    <property type="match status" value="1"/>
</dbReference>
<dbReference type="Proteomes" id="UP000499080">
    <property type="component" value="Unassembled WGS sequence"/>
</dbReference>
<evidence type="ECO:0000256" key="1">
    <source>
        <dbReference type="ARBA" id="ARBA00004123"/>
    </source>
</evidence>
<dbReference type="InterPro" id="IPR036397">
    <property type="entry name" value="RNaseH_sf"/>
</dbReference>
<gene>
    <name evidence="3" type="ORF">AVEN_254488_1</name>
</gene>
<dbReference type="GO" id="GO:0015074">
    <property type="term" value="P:DNA integration"/>
    <property type="evidence" value="ECO:0007669"/>
    <property type="project" value="InterPro"/>
</dbReference>
<comment type="caution">
    <text evidence="3">The sequence shown here is derived from an EMBL/GenBank/DDBJ whole genome shotgun (WGS) entry which is preliminary data.</text>
</comment>
<dbReference type="AlphaFoldDB" id="A0A4Y2THK0"/>
<dbReference type="OrthoDB" id="4843387at2759"/>
<evidence type="ECO:0000259" key="2">
    <source>
        <dbReference type="Pfam" id="PF01498"/>
    </source>
</evidence>
<comment type="subcellular location">
    <subcellularLocation>
        <location evidence="1">Nucleus</location>
    </subcellularLocation>
</comment>
<organism evidence="3 4">
    <name type="scientific">Araneus ventricosus</name>
    <name type="common">Orbweaver spider</name>
    <name type="synonym">Epeira ventricosa</name>
    <dbReference type="NCBI Taxonomy" id="182803"/>
    <lineage>
        <taxon>Eukaryota</taxon>
        <taxon>Metazoa</taxon>
        <taxon>Ecdysozoa</taxon>
        <taxon>Arthropoda</taxon>
        <taxon>Chelicerata</taxon>
        <taxon>Arachnida</taxon>
        <taxon>Araneae</taxon>
        <taxon>Araneomorphae</taxon>
        <taxon>Entelegynae</taxon>
        <taxon>Araneoidea</taxon>
        <taxon>Araneidae</taxon>
        <taxon>Araneus</taxon>
    </lineage>
</organism>
<name>A0A4Y2THK0_ARAVE</name>
<feature type="domain" description="Transposase Tc1-like" evidence="2">
    <location>
        <begin position="73"/>
        <end position="142"/>
    </location>
</feature>
<protein>
    <recommendedName>
        <fullName evidence="2">Transposase Tc1-like domain-containing protein</fullName>
    </recommendedName>
</protein>
<dbReference type="GO" id="GO:0003677">
    <property type="term" value="F:DNA binding"/>
    <property type="evidence" value="ECO:0007669"/>
    <property type="project" value="InterPro"/>
</dbReference>
<dbReference type="Gene3D" id="3.30.420.10">
    <property type="entry name" value="Ribonuclease H-like superfamily/Ribonuclease H"/>
    <property type="match status" value="1"/>
</dbReference>
<reference evidence="3 4" key="1">
    <citation type="journal article" date="2019" name="Sci. Rep.">
        <title>Orb-weaving spider Araneus ventricosus genome elucidates the spidroin gene catalogue.</title>
        <authorList>
            <person name="Kono N."/>
            <person name="Nakamura H."/>
            <person name="Ohtoshi R."/>
            <person name="Moran D.A.P."/>
            <person name="Shinohara A."/>
            <person name="Yoshida Y."/>
            <person name="Fujiwara M."/>
            <person name="Mori M."/>
            <person name="Tomita M."/>
            <person name="Arakawa K."/>
        </authorList>
    </citation>
    <scope>NUCLEOTIDE SEQUENCE [LARGE SCALE GENOMIC DNA]</scope>
</reference>
<dbReference type="InterPro" id="IPR002492">
    <property type="entry name" value="Transposase_Tc1-like"/>
</dbReference>